<gene>
    <name evidence="1" type="ORF">AWH56_021360</name>
</gene>
<dbReference type="InterPro" id="IPR019649">
    <property type="entry name" value="DUF2512"/>
</dbReference>
<dbReference type="Pfam" id="PF10710">
    <property type="entry name" value="DUF2512"/>
    <property type="match status" value="1"/>
</dbReference>
<organism evidence="1 2">
    <name type="scientific">Anaerobacillus isosaccharinicus</name>
    <dbReference type="NCBI Taxonomy" id="1532552"/>
    <lineage>
        <taxon>Bacteria</taxon>
        <taxon>Bacillati</taxon>
        <taxon>Bacillota</taxon>
        <taxon>Bacilli</taxon>
        <taxon>Bacillales</taxon>
        <taxon>Bacillaceae</taxon>
        <taxon>Anaerobacillus</taxon>
    </lineage>
</organism>
<dbReference type="EMBL" id="CP063356">
    <property type="protein sequence ID" value="QOY38711.2"/>
    <property type="molecule type" value="Genomic_DNA"/>
</dbReference>
<dbReference type="KEGG" id="aia:AWH56_021360"/>
<reference evidence="1 2" key="1">
    <citation type="journal article" date="2017" name="Genome Announc.">
        <title>Draft Genome Sequences of Four Alkaliphilic Bacteria Belonging to the Anaerobacillus Genus.</title>
        <authorList>
            <person name="Bassil N.M."/>
            <person name="Lloyd J.R."/>
        </authorList>
    </citation>
    <scope>NUCLEOTIDE SEQUENCE [LARGE SCALE GENOMIC DNA]</scope>
    <source>
        <strain evidence="1 2">NB2006</strain>
    </source>
</reference>
<name>A0A7S7LDF7_9BACI</name>
<dbReference type="OrthoDB" id="2111682at2"/>
<accession>A0A7S7LDF7</accession>
<sequence>MKIRHFSAILMKIAMVTIVLLIVMTTFGNYPAQATIGLALVIAVVSFVVGDLAILRIFNNTVATIADLGLTTFVIWIFGPFFYGFGVPISLALTSAVVMGIGEWFFHKYMTASVIGTREPVSER</sequence>
<keyword evidence="2" id="KW-1185">Reference proteome</keyword>
<proteinExistence type="predicted"/>
<protein>
    <submittedName>
        <fullName evidence="1">DUF2512 family protein</fullName>
    </submittedName>
</protein>
<reference evidence="1 2" key="2">
    <citation type="journal article" date="2019" name="Int. J. Syst. Evol. Microbiol.">
        <title>Anaerobacillus isosaccharinicus sp. nov., an alkaliphilic bacterium which degrades isosaccharinic acid.</title>
        <authorList>
            <person name="Bassil N.M."/>
            <person name="Lloyd J.R."/>
        </authorList>
    </citation>
    <scope>NUCLEOTIDE SEQUENCE [LARGE SCALE GENOMIC DNA]</scope>
    <source>
        <strain evidence="1 2">NB2006</strain>
    </source>
</reference>
<dbReference type="Proteomes" id="UP000180175">
    <property type="component" value="Chromosome"/>
</dbReference>
<evidence type="ECO:0000313" key="1">
    <source>
        <dbReference type="EMBL" id="QOY38711.2"/>
    </source>
</evidence>
<evidence type="ECO:0000313" key="2">
    <source>
        <dbReference type="Proteomes" id="UP000180175"/>
    </source>
</evidence>